<dbReference type="RefSeq" id="WP_344761717.1">
    <property type="nucleotide sequence ID" value="NZ_BAAAZE010000003.1"/>
</dbReference>
<dbReference type="NCBIfam" id="TIGR02595">
    <property type="entry name" value="PEP_CTERM"/>
    <property type="match status" value="1"/>
</dbReference>
<gene>
    <name evidence="3" type="ORF">GCM10022212_04760</name>
</gene>
<proteinExistence type="predicted"/>
<keyword evidence="1" id="KW-0732">Signal</keyword>
<protein>
    <recommendedName>
        <fullName evidence="2">Ice-binding protein C-terminal domain-containing protein</fullName>
    </recommendedName>
</protein>
<evidence type="ECO:0000256" key="1">
    <source>
        <dbReference type="SAM" id="SignalP"/>
    </source>
</evidence>
<reference evidence="4" key="1">
    <citation type="journal article" date="2019" name="Int. J. Syst. Evol. Microbiol.">
        <title>The Global Catalogue of Microorganisms (GCM) 10K type strain sequencing project: providing services to taxonomists for standard genome sequencing and annotation.</title>
        <authorList>
            <consortium name="The Broad Institute Genomics Platform"/>
            <consortium name="The Broad Institute Genome Sequencing Center for Infectious Disease"/>
            <person name="Wu L."/>
            <person name="Ma J."/>
        </authorList>
    </citation>
    <scope>NUCLEOTIDE SEQUENCE [LARGE SCALE GENOMIC DNA]</scope>
    <source>
        <strain evidence="4">JCM 16673</strain>
    </source>
</reference>
<comment type="caution">
    <text evidence="3">The sequence shown here is derived from an EMBL/GenBank/DDBJ whole genome shotgun (WGS) entry which is preliminary data.</text>
</comment>
<evidence type="ECO:0000313" key="4">
    <source>
        <dbReference type="Proteomes" id="UP001501353"/>
    </source>
</evidence>
<feature type="chain" id="PRO_5046812296" description="Ice-binding protein C-terminal domain-containing protein" evidence="1">
    <location>
        <begin position="23"/>
        <end position="203"/>
    </location>
</feature>
<feature type="domain" description="Ice-binding protein C-terminal" evidence="2">
    <location>
        <begin position="171"/>
        <end position="196"/>
    </location>
</feature>
<feature type="signal peptide" evidence="1">
    <location>
        <begin position="1"/>
        <end position="22"/>
    </location>
</feature>
<dbReference type="Proteomes" id="UP001501353">
    <property type="component" value="Unassembled WGS sequence"/>
</dbReference>
<dbReference type="InterPro" id="IPR013424">
    <property type="entry name" value="Ice-binding_C"/>
</dbReference>
<evidence type="ECO:0000259" key="2">
    <source>
        <dbReference type="Pfam" id="PF07589"/>
    </source>
</evidence>
<dbReference type="Pfam" id="PF07589">
    <property type="entry name" value="PEP-CTERM"/>
    <property type="match status" value="1"/>
</dbReference>
<keyword evidence="4" id="KW-1185">Reference proteome</keyword>
<dbReference type="EMBL" id="BAAAZE010000003">
    <property type="protein sequence ID" value="GAA4013721.1"/>
    <property type="molecule type" value="Genomic_DNA"/>
</dbReference>
<sequence>MFGWSGFLYFSFLLMMGSQANADNLRPGTESFASVEQNLSGTFDYRVFTFAGFPVSADLPVLNMVDFYLPYFSDMGLTRIEAPEDWVYGIEKNNDLFGVGGGVLHFSTSARDSVFQDYGQIFSFQSVFSGINSPYMQILAGVDSNAVAYNIGLGSQLIPGSPMALAAFASPVPEPSSMALLLGGLVVLGGVSWRRRQGTAGRF</sequence>
<name>A0ABP7SMB8_9BURK</name>
<organism evidence="3 4">
    <name type="scientific">Actimicrobium antarcticum</name>
    <dbReference type="NCBI Taxonomy" id="1051899"/>
    <lineage>
        <taxon>Bacteria</taxon>
        <taxon>Pseudomonadati</taxon>
        <taxon>Pseudomonadota</taxon>
        <taxon>Betaproteobacteria</taxon>
        <taxon>Burkholderiales</taxon>
        <taxon>Oxalobacteraceae</taxon>
        <taxon>Actimicrobium</taxon>
    </lineage>
</organism>
<evidence type="ECO:0000313" key="3">
    <source>
        <dbReference type="EMBL" id="GAA4013721.1"/>
    </source>
</evidence>
<accession>A0ABP7SMB8</accession>